<evidence type="ECO:0000256" key="6">
    <source>
        <dbReference type="ARBA" id="ARBA00022989"/>
    </source>
</evidence>
<evidence type="ECO:0000256" key="3">
    <source>
        <dbReference type="ARBA" id="ARBA00022676"/>
    </source>
</evidence>
<keyword evidence="7 8" id="KW-0472">Membrane</keyword>
<keyword evidence="6 8" id="KW-1133">Transmembrane helix</keyword>
<feature type="transmembrane region" description="Helical" evidence="8">
    <location>
        <begin position="175"/>
        <end position="208"/>
    </location>
</feature>
<feature type="transmembrane region" description="Helical" evidence="8">
    <location>
        <begin position="65"/>
        <end position="88"/>
    </location>
</feature>
<evidence type="ECO:0000256" key="4">
    <source>
        <dbReference type="ARBA" id="ARBA00022679"/>
    </source>
</evidence>
<dbReference type="EMBL" id="AVNC01000015">
    <property type="protein sequence ID" value="EQK43927.1"/>
    <property type="molecule type" value="Genomic_DNA"/>
</dbReference>
<dbReference type="GO" id="GO:0016763">
    <property type="term" value="F:pentosyltransferase activity"/>
    <property type="evidence" value="ECO:0007669"/>
    <property type="project" value="TreeGrafter"/>
</dbReference>
<dbReference type="RefSeq" id="WP_021433919.1">
    <property type="nucleotide sequence ID" value="NZ_AVNC01000015.1"/>
</dbReference>
<feature type="transmembrane region" description="Helical" evidence="8">
    <location>
        <begin position="416"/>
        <end position="433"/>
    </location>
</feature>
<comment type="caution">
    <text evidence="10">The sequence shown here is derived from an EMBL/GenBank/DDBJ whole genome shotgun (WGS) entry which is preliminary data.</text>
</comment>
<organism evidence="10 11">
    <name type="scientific">Paraclostridium bifermentans ATCC 638 = DSM 14991</name>
    <dbReference type="NCBI Taxonomy" id="1233171"/>
    <lineage>
        <taxon>Bacteria</taxon>
        <taxon>Bacillati</taxon>
        <taxon>Bacillota</taxon>
        <taxon>Clostridia</taxon>
        <taxon>Peptostreptococcales</taxon>
        <taxon>Peptostreptococcaceae</taxon>
        <taxon>Paraclostridium</taxon>
    </lineage>
</organism>
<evidence type="ECO:0000259" key="9">
    <source>
        <dbReference type="Pfam" id="PF13231"/>
    </source>
</evidence>
<name>T4VT97_PARBF</name>
<evidence type="ECO:0000256" key="2">
    <source>
        <dbReference type="ARBA" id="ARBA00022475"/>
    </source>
</evidence>
<feature type="transmembrane region" description="Helical" evidence="8">
    <location>
        <begin position="95"/>
        <end position="116"/>
    </location>
</feature>
<evidence type="ECO:0000313" key="11">
    <source>
        <dbReference type="Proteomes" id="UP000015688"/>
    </source>
</evidence>
<evidence type="ECO:0000313" key="10">
    <source>
        <dbReference type="EMBL" id="EQK43927.1"/>
    </source>
</evidence>
<keyword evidence="4 10" id="KW-0808">Transferase</keyword>
<dbReference type="AlphaFoldDB" id="T4VT97"/>
<dbReference type="PANTHER" id="PTHR33908">
    <property type="entry name" value="MANNOSYLTRANSFERASE YKCB-RELATED"/>
    <property type="match status" value="1"/>
</dbReference>
<sequence>MTMSIKSRNKITEFIKENKIVILIMISLFLIRALAMADLGVKYSLNSDDLSYVLSGIEFQKTGTITMHGVISAQIMPGMTILIGILSFIFGDGNLLWLVLKLVWITMGCITAFLAYKCVRVFAPKWCGVITLLLFFSPDFIWMDNLILTETPFTLCLVGMIYSTLMMGKTQEKKYFWICLSMYMFALMFKANIGIYPVFAFIYLILVGYDFKTLIKQGVIIGIVLLCFIIPWSIRNYKIYNTFIPLTYGAGNPKLLGTYQGIGYPSDEELDYKTNVDDVAKEKFKKYYDNGSSEKPYIKRYISLETDGIKAKYRQSEWWKSNPISFILSYLILKPLDMMKSVFYWNEVFSINKLILQITNSINWIACILCLYTGIILKRRLAEMFLLISVYLGNILIYATTFSFDRYAAPFTTLRFIFIGIGIYLVYQLYDLVKCNKRNLFR</sequence>
<evidence type="ECO:0000256" key="8">
    <source>
        <dbReference type="SAM" id="Phobius"/>
    </source>
</evidence>
<evidence type="ECO:0000256" key="7">
    <source>
        <dbReference type="ARBA" id="ARBA00023136"/>
    </source>
</evidence>
<proteinExistence type="predicted"/>
<reference evidence="10 11" key="1">
    <citation type="submission" date="2013-06" db="EMBL/GenBank/DDBJ databases">
        <authorList>
            <person name="Walk S."/>
            <person name="Aronoff D."/>
            <person name="Young V.Y."/>
            <person name="Marsh J."/>
            <person name="Harrison L."/>
            <person name="Daugherty S.C."/>
            <person name="Shefchek K.A."/>
            <person name="Hine E.E."/>
            <person name="Tallon L.J."/>
            <person name="Sadzewicz L.K."/>
            <person name="Rasko D.A."/>
        </authorList>
    </citation>
    <scope>NUCLEOTIDE SEQUENCE [LARGE SCALE GENOMIC DNA]</scope>
    <source>
        <strain evidence="10 11">ATCC 638</strain>
    </source>
</reference>
<dbReference type="InterPro" id="IPR050297">
    <property type="entry name" value="LipidA_mod_glycosyltrf_83"/>
</dbReference>
<dbReference type="Proteomes" id="UP000015688">
    <property type="component" value="Unassembled WGS sequence"/>
</dbReference>
<feature type="transmembrane region" description="Helical" evidence="8">
    <location>
        <begin position="384"/>
        <end position="404"/>
    </location>
</feature>
<evidence type="ECO:0000256" key="1">
    <source>
        <dbReference type="ARBA" id="ARBA00004651"/>
    </source>
</evidence>
<feature type="transmembrane region" description="Helical" evidence="8">
    <location>
        <begin position="20"/>
        <end position="45"/>
    </location>
</feature>
<comment type="subcellular location">
    <subcellularLocation>
        <location evidence="1">Cell membrane</location>
        <topology evidence="1">Multi-pass membrane protein</topology>
    </subcellularLocation>
</comment>
<feature type="transmembrane region" description="Helical" evidence="8">
    <location>
        <begin position="214"/>
        <end position="234"/>
    </location>
</feature>
<keyword evidence="3 10" id="KW-0328">Glycosyltransferase</keyword>
<dbReference type="GeneID" id="67473707"/>
<dbReference type="PANTHER" id="PTHR33908:SF11">
    <property type="entry name" value="MEMBRANE PROTEIN"/>
    <property type="match status" value="1"/>
</dbReference>
<dbReference type="GO" id="GO:0009103">
    <property type="term" value="P:lipopolysaccharide biosynthetic process"/>
    <property type="evidence" value="ECO:0007669"/>
    <property type="project" value="UniProtKB-ARBA"/>
</dbReference>
<feature type="domain" description="Glycosyltransferase RgtA/B/C/D-like" evidence="9">
    <location>
        <begin position="81"/>
        <end position="232"/>
    </location>
</feature>
<evidence type="ECO:0000256" key="5">
    <source>
        <dbReference type="ARBA" id="ARBA00022692"/>
    </source>
</evidence>
<gene>
    <name evidence="10" type="ORF">C672_2871</name>
</gene>
<protein>
    <submittedName>
        <fullName evidence="10">Dolichyl-phosphate-mannose-mannosyltransferase family protein</fullName>
    </submittedName>
</protein>
<feature type="transmembrane region" description="Helical" evidence="8">
    <location>
        <begin position="140"/>
        <end position="163"/>
    </location>
</feature>
<accession>T4VT97</accession>
<feature type="transmembrane region" description="Helical" evidence="8">
    <location>
        <begin position="318"/>
        <end position="334"/>
    </location>
</feature>
<keyword evidence="5 8" id="KW-0812">Transmembrane</keyword>
<dbReference type="Pfam" id="PF13231">
    <property type="entry name" value="PMT_2"/>
    <property type="match status" value="1"/>
</dbReference>
<dbReference type="GO" id="GO:0005886">
    <property type="term" value="C:plasma membrane"/>
    <property type="evidence" value="ECO:0007669"/>
    <property type="project" value="UniProtKB-SubCell"/>
</dbReference>
<dbReference type="PATRIC" id="fig|1233171.3.peg.2760"/>
<feature type="transmembrane region" description="Helical" evidence="8">
    <location>
        <begin position="354"/>
        <end position="377"/>
    </location>
</feature>
<keyword evidence="2" id="KW-1003">Cell membrane</keyword>
<dbReference type="InterPro" id="IPR038731">
    <property type="entry name" value="RgtA/B/C-like"/>
</dbReference>